<accession>A0A6V7HL25</accession>
<evidence type="ECO:0000313" key="1">
    <source>
        <dbReference type="EMBL" id="CAD1527675.1"/>
    </source>
</evidence>
<reference evidence="1" key="1">
    <citation type="submission" date="2020-07" db="EMBL/GenBank/DDBJ databases">
        <authorList>
            <person name="Ferguson B K."/>
        </authorList>
    </citation>
    <scope>NUCLEOTIDE SEQUENCE</scope>
    <source>
        <strain evidence="1">L06</strain>
    </source>
</reference>
<dbReference type="AlphaFoldDB" id="A0A6V7HL25"/>
<sequence>MSGESESMSNFYMTQARLPSKVFKLNIGSETVSAQSIIEELIAHQRVAAVPNVNRIIIDPELADKHQSHEFVIREQLNSALLLTLAFYNYAVINKRINYS</sequence>
<proteinExistence type="predicted"/>
<name>A0A6V7HL25_9HYME</name>
<protein>
    <submittedName>
        <fullName evidence="1">Uncharacterized protein</fullName>
    </submittedName>
</protein>
<dbReference type="EMBL" id="CADCXW020000001">
    <property type="protein sequence ID" value="CAD1527675.1"/>
    <property type="molecule type" value="Genomic_DNA"/>
</dbReference>
<gene>
    <name evidence="1" type="ORF">BBRV_LOCUS189</name>
</gene>
<organism evidence="1">
    <name type="scientific">Bracon brevicornis</name>
    <dbReference type="NCBI Taxonomy" id="1563983"/>
    <lineage>
        <taxon>Eukaryota</taxon>
        <taxon>Metazoa</taxon>
        <taxon>Ecdysozoa</taxon>
        <taxon>Arthropoda</taxon>
        <taxon>Hexapoda</taxon>
        <taxon>Insecta</taxon>
        <taxon>Pterygota</taxon>
        <taxon>Neoptera</taxon>
        <taxon>Endopterygota</taxon>
        <taxon>Hymenoptera</taxon>
        <taxon>Apocrita</taxon>
        <taxon>Ichneumonoidea</taxon>
        <taxon>Braconidae</taxon>
        <taxon>Braconinae</taxon>
        <taxon>Bracon</taxon>
    </lineage>
</organism>